<feature type="compositionally biased region" description="Polar residues" evidence="1">
    <location>
        <begin position="62"/>
        <end position="75"/>
    </location>
</feature>
<accession>A0A9D3N5V9</accession>
<organism evidence="2 3">
    <name type="scientific">Hemibagrus wyckioides</name>
    <dbReference type="NCBI Taxonomy" id="337641"/>
    <lineage>
        <taxon>Eukaryota</taxon>
        <taxon>Metazoa</taxon>
        <taxon>Chordata</taxon>
        <taxon>Craniata</taxon>
        <taxon>Vertebrata</taxon>
        <taxon>Euteleostomi</taxon>
        <taxon>Actinopterygii</taxon>
        <taxon>Neopterygii</taxon>
        <taxon>Teleostei</taxon>
        <taxon>Ostariophysi</taxon>
        <taxon>Siluriformes</taxon>
        <taxon>Bagridae</taxon>
        <taxon>Hemibagrus</taxon>
    </lineage>
</organism>
<protein>
    <submittedName>
        <fullName evidence="2">Uncharacterized protein</fullName>
    </submittedName>
</protein>
<dbReference type="AlphaFoldDB" id="A0A9D3N5V9"/>
<dbReference type="EMBL" id="JAHKSW010000025">
    <property type="protein sequence ID" value="KAG7316287.1"/>
    <property type="molecule type" value="Genomic_DNA"/>
</dbReference>
<proteinExistence type="predicted"/>
<feature type="compositionally biased region" description="Basic and acidic residues" evidence="1">
    <location>
        <begin position="35"/>
        <end position="56"/>
    </location>
</feature>
<comment type="caution">
    <text evidence="2">The sequence shown here is derived from an EMBL/GenBank/DDBJ whole genome shotgun (WGS) entry which is preliminary data.</text>
</comment>
<feature type="region of interest" description="Disordered" evidence="1">
    <location>
        <begin position="34"/>
        <end position="75"/>
    </location>
</feature>
<evidence type="ECO:0000256" key="1">
    <source>
        <dbReference type="SAM" id="MobiDB-lite"/>
    </source>
</evidence>
<name>A0A9D3N5V9_9TELE</name>
<evidence type="ECO:0000313" key="2">
    <source>
        <dbReference type="EMBL" id="KAG7316287.1"/>
    </source>
</evidence>
<gene>
    <name evidence="2" type="ORF">KOW79_019828</name>
</gene>
<keyword evidence="3" id="KW-1185">Reference proteome</keyword>
<sequence>MNVIHAVKLSEKVLRRQKAEEPKWLMKLRQLLPDNTEHCSPSEEQKESSSKSEQHLVFHPSVHNSTLESVRQINE</sequence>
<reference evidence="2 3" key="1">
    <citation type="submission" date="2021-06" db="EMBL/GenBank/DDBJ databases">
        <title>Chromosome-level genome assembly of the red-tail catfish (Hemibagrus wyckioides).</title>
        <authorList>
            <person name="Shao F."/>
        </authorList>
    </citation>
    <scope>NUCLEOTIDE SEQUENCE [LARGE SCALE GENOMIC DNA]</scope>
    <source>
        <strain evidence="2">EC202008001</strain>
        <tissue evidence="2">Blood</tissue>
    </source>
</reference>
<evidence type="ECO:0000313" key="3">
    <source>
        <dbReference type="Proteomes" id="UP000824219"/>
    </source>
</evidence>
<dbReference type="Proteomes" id="UP000824219">
    <property type="component" value="Linkage Group LG25"/>
</dbReference>